<evidence type="ECO:0000313" key="3">
    <source>
        <dbReference type="Proteomes" id="UP000473278"/>
    </source>
</evidence>
<feature type="domain" description="Replication-associated protein ORF2/G2P" evidence="1">
    <location>
        <begin position="23"/>
        <end position="121"/>
    </location>
</feature>
<reference evidence="2 3" key="1">
    <citation type="submission" date="2020-02" db="EMBL/GenBank/DDBJ databases">
        <title>Balneolaceae bacterium YR4-1, complete genome.</title>
        <authorList>
            <person name="Li Y."/>
            <person name="Wu S."/>
        </authorList>
    </citation>
    <scope>NUCLEOTIDE SEQUENCE [LARGE SCALE GENOMIC DNA]</scope>
    <source>
        <strain evidence="2 3">YR4-1</strain>
    </source>
</reference>
<organism evidence="2 3">
    <name type="scientific">Halalkalibaculum roseum</name>
    <dbReference type="NCBI Taxonomy" id="2709311"/>
    <lineage>
        <taxon>Bacteria</taxon>
        <taxon>Pseudomonadati</taxon>
        <taxon>Balneolota</taxon>
        <taxon>Balneolia</taxon>
        <taxon>Balneolales</taxon>
        <taxon>Balneolaceae</taxon>
        <taxon>Halalkalibaculum</taxon>
    </lineage>
</organism>
<proteinExistence type="predicted"/>
<dbReference type="AlphaFoldDB" id="A0A6M1SX26"/>
<sequence>MRNENYETQQQYANWLSNERWDYFFTGTFRYENISVNGSRRCAQRFFRGFTTLELGVLFIESGKLYGKVHLHGLLRFRPGHRPSARTIWSWWFDRYGRAKVEEIDSAEAVSSYCCKYVTKQMKDETFFLV</sequence>
<keyword evidence="3" id="KW-1185">Reference proteome</keyword>
<name>A0A6M1SX26_9BACT</name>
<evidence type="ECO:0000259" key="1">
    <source>
        <dbReference type="Pfam" id="PF23343"/>
    </source>
</evidence>
<dbReference type="EMBL" id="JAALLT010000001">
    <property type="protein sequence ID" value="NGP75624.1"/>
    <property type="molecule type" value="Genomic_DNA"/>
</dbReference>
<gene>
    <name evidence="2" type="ORF">G3570_03205</name>
</gene>
<dbReference type="RefSeq" id="WP_165139091.1">
    <property type="nucleotide sequence ID" value="NZ_JAALLT010000001.1"/>
</dbReference>
<accession>A0A6M1SX26</accession>
<comment type="caution">
    <text evidence="2">The sequence shown here is derived from an EMBL/GenBank/DDBJ whole genome shotgun (WGS) entry which is preliminary data.</text>
</comment>
<dbReference type="InterPro" id="IPR056906">
    <property type="entry name" value="ORF2/G2P_dom"/>
</dbReference>
<evidence type="ECO:0000313" key="2">
    <source>
        <dbReference type="EMBL" id="NGP75624.1"/>
    </source>
</evidence>
<dbReference type="Pfam" id="PF23343">
    <property type="entry name" value="REP_ORF2-G2P"/>
    <property type="match status" value="1"/>
</dbReference>
<dbReference type="Proteomes" id="UP000473278">
    <property type="component" value="Unassembled WGS sequence"/>
</dbReference>
<protein>
    <recommendedName>
        <fullName evidence="1">Replication-associated protein ORF2/G2P domain-containing protein</fullName>
    </recommendedName>
</protein>